<evidence type="ECO:0000256" key="3">
    <source>
        <dbReference type="ARBA" id="ARBA00022692"/>
    </source>
</evidence>
<name>A0A6J6Q6P1_9ZZZZ</name>
<feature type="transmembrane region" description="Helical" evidence="9">
    <location>
        <begin position="141"/>
        <end position="170"/>
    </location>
</feature>
<evidence type="ECO:0000256" key="8">
    <source>
        <dbReference type="ARBA" id="ARBA00023136"/>
    </source>
</evidence>
<organism evidence="10">
    <name type="scientific">freshwater metagenome</name>
    <dbReference type="NCBI Taxonomy" id="449393"/>
    <lineage>
        <taxon>unclassified sequences</taxon>
        <taxon>metagenomes</taxon>
        <taxon>ecological metagenomes</taxon>
    </lineage>
</organism>
<keyword evidence="2" id="KW-0813">Transport</keyword>
<evidence type="ECO:0000313" key="10">
    <source>
        <dbReference type="EMBL" id="CAB4705093.1"/>
    </source>
</evidence>
<dbReference type="EMBL" id="CAEZXM010000298">
    <property type="protein sequence ID" value="CAB4705093.1"/>
    <property type="molecule type" value="Genomic_DNA"/>
</dbReference>
<dbReference type="GO" id="GO:0016020">
    <property type="term" value="C:membrane"/>
    <property type="evidence" value="ECO:0007669"/>
    <property type="project" value="InterPro"/>
</dbReference>
<feature type="transmembrane region" description="Helical" evidence="9">
    <location>
        <begin position="229"/>
        <end position="247"/>
    </location>
</feature>
<evidence type="ECO:0000256" key="9">
    <source>
        <dbReference type="SAM" id="Phobius"/>
    </source>
</evidence>
<accession>A0A6J6Q6P1</accession>
<protein>
    <submittedName>
        <fullName evidence="10">Unannotated protein</fullName>
    </submittedName>
</protein>
<gene>
    <name evidence="10" type="ORF">UFOPK2366_01459</name>
</gene>
<dbReference type="GO" id="GO:0004427">
    <property type="term" value="F:inorganic diphosphate phosphatase activity"/>
    <property type="evidence" value="ECO:0007669"/>
    <property type="project" value="InterPro"/>
</dbReference>
<keyword evidence="6 9" id="KW-1133">Transmembrane helix</keyword>
<keyword evidence="7" id="KW-0406">Ion transport</keyword>
<evidence type="ECO:0000256" key="2">
    <source>
        <dbReference type="ARBA" id="ARBA00022448"/>
    </source>
</evidence>
<feature type="transmembrane region" description="Helical" evidence="9">
    <location>
        <begin position="71"/>
        <end position="90"/>
    </location>
</feature>
<sequence length="285" mass="29382">MVSLDAVGNTTKAVTKGFAIGSAVIAAVALFASFIETAADETLTKDVIDAALKTQRGVFDLIPINVADPKIFIGLLIGGAVPFMFSALAIRAVGRTAGVVVQEVRKQFADGKIMRGEKEPEYGPVIDICTEASLRELTTPALLAVLTPVIVGFGIDFKALGAFLAAVILVGQLMANYLSNAGGAWDNAKKYIEDGNHGGKGSDAHKAAVIGDTVGDPFKDTAGPALNPLIKVMNLVSLLILPAIIGLQHNDGARFSIAAAALVALIGAVIYSSRQSNTIGGALKA</sequence>
<feature type="transmembrane region" description="Helical" evidence="9">
    <location>
        <begin position="253"/>
        <end position="271"/>
    </location>
</feature>
<dbReference type="Pfam" id="PF03030">
    <property type="entry name" value="H_PPase"/>
    <property type="match status" value="1"/>
</dbReference>
<dbReference type="AlphaFoldDB" id="A0A6J6Q6P1"/>
<keyword evidence="5" id="KW-1278">Translocase</keyword>
<dbReference type="GO" id="GO:0009678">
    <property type="term" value="F:diphosphate hydrolysis-driven proton transmembrane transporter activity"/>
    <property type="evidence" value="ECO:0007669"/>
    <property type="project" value="InterPro"/>
</dbReference>
<evidence type="ECO:0000256" key="1">
    <source>
        <dbReference type="ARBA" id="ARBA00004127"/>
    </source>
</evidence>
<keyword evidence="8 9" id="KW-0472">Membrane</keyword>
<keyword evidence="4" id="KW-0460">Magnesium</keyword>
<comment type="subcellular location">
    <subcellularLocation>
        <location evidence="1">Endomembrane system</location>
        <topology evidence="1">Multi-pass membrane protein</topology>
    </subcellularLocation>
</comment>
<evidence type="ECO:0000256" key="7">
    <source>
        <dbReference type="ARBA" id="ARBA00023065"/>
    </source>
</evidence>
<evidence type="ECO:0000256" key="6">
    <source>
        <dbReference type="ARBA" id="ARBA00022989"/>
    </source>
</evidence>
<dbReference type="InterPro" id="IPR004131">
    <property type="entry name" value="PPase-energised_H-pump"/>
</dbReference>
<reference evidence="10" key="1">
    <citation type="submission" date="2020-05" db="EMBL/GenBank/DDBJ databases">
        <authorList>
            <person name="Chiriac C."/>
            <person name="Salcher M."/>
            <person name="Ghai R."/>
            <person name="Kavagutti S V."/>
        </authorList>
    </citation>
    <scope>NUCLEOTIDE SEQUENCE</scope>
</reference>
<feature type="transmembrane region" description="Helical" evidence="9">
    <location>
        <begin position="17"/>
        <end position="35"/>
    </location>
</feature>
<evidence type="ECO:0000256" key="5">
    <source>
        <dbReference type="ARBA" id="ARBA00022967"/>
    </source>
</evidence>
<keyword evidence="3 9" id="KW-0812">Transmembrane</keyword>
<dbReference type="PANTHER" id="PTHR31998">
    <property type="entry name" value="K(+)-INSENSITIVE PYROPHOSPHATE-ENERGIZED PROTON PUMP"/>
    <property type="match status" value="1"/>
</dbReference>
<evidence type="ECO:0000256" key="4">
    <source>
        <dbReference type="ARBA" id="ARBA00022842"/>
    </source>
</evidence>
<dbReference type="GO" id="GO:0012505">
    <property type="term" value="C:endomembrane system"/>
    <property type="evidence" value="ECO:0007669"/>
    <property type="project" value="UniProtKB-SubCell"/>
</dbReference>
<proteinExistence type="predicted"/>